<keyword evidence="2" id="KW-1185">Reference proteome</keyword>
<evidence type="ECO:0000313" key="1">
    <source>
        <dbReference type="EMBL" id="KAH1098954.1"/>
    </source>
</evidence>
<comment type="caution">
    <text evidence="1">The sequence shown here is derived from an EMBL/GenBank/DDBJ whole genome shotgun (WGS) entry which is preliminary data.</text>
</comment>
<accession>A0A9D3VZ13</accession>
<dbReference type="OrthoDB" id="1001714at2759"/>
<reference evidence="1 2" key="1">
    <citation type="journal article" date="2021" name="Plant Biotechnol. J.">
        <title>Multi-omics assisted identification of the key and species-specific regulatory components of drought-tolerant mechanisms in Gossypium stocksii.</title>
        <authorList>
            <person name="Yu D."/>
            <person name="Ke L."/>
            <person name="Zhang D."/>
            <person name="Wu Y."/>
            <person name="Sun Y."/>
            <person name="Mei J."/>
            <person name="Sun J."/>
            <person name="Sun Y."/>
        </authorList>
    </citation>
    <scope>NUCLEOTIDE SEQUENCE [LARGE SCALE GENOMIC DNA]</scope>
    <source>
        <strain evidence="2">cv. E1</strain>
        <tissue evidence="1">Leaf</tissue>
    </source>
</reference>
<dbReference type="Proteomes" id="UP000828251">
    <property type="component" value="Unassembled WGS sequence"/>
</dbReference>
<dbReference type="EMBL" id="JAIQCV010000005">
    <property type="protein sequence ID" value="KAH1098954.1"/>
    <property type="molecule type" value="Genomic_DNA"/>
</dbReference>
<dbReference type="AlphaFoldDB" id="A0A9D3VZ13"/>
<gene>
    <name evidence="1" type="ORF">J1N35_015875</name>
</gene>
<sequence length="116" mass="13266">MVPKFIMALRFCFNNPLKQILTVPLSLCNKDNEEMEPPILMQWVLKNGLIGWKMKEDIAMAVMKLMKEGGGLKEMANRAVEEGMDHHHSLVLKDLLDGLGLNSLQRSDKWIEDENT</sequence>
<evidence type="ECO:0000313" key="2">
    <source>
        <dbReference type="Proteomes" id="UP000828251"/>
    </source>
</evidence>
<protein>
    <submittedName>
        <fullName evidence="1">Uncharacterized protein</fullName>
    </submittedName>
</protein>
<name>A0A9D3VZ13_9ROSI</name>
<proteinExistence type="predicted"/>
<organism evidence="1 2">
    <name type="scientific">Gossypium stocksii</name>
    <dbReference type="NCBI Taxonomy" id="47602"/>
    <lineage>
        <taxon>Eukaryota</taxon>
        <taxon>Viridiplantae</taxon>
        <taxon>Streptophyta</taxon>
        <taxon>Embryophyta</taxon>
        <taxon>Tracheophyta</taxon>
        <taxon>Spermatophyta</taxon>
        <taxon>Magnoliopsida</taxon>
        <taxon>eudicotyledons</taxon>
        <taxon>Gunneridae</taxon>
        <taxon>Pentapetalae</taxon>
        <taxon>rosids</taxon>
        <taxon>malvids</taxon>
        <taxon>Malvales</taxon>
        <taxon>Malvaceae</taxon>
        <taxon>Malvoideae</taxon>
        <taxon>Gossypium</taxon>
    </lineage>
</organism>